<keyword evidence="9" id="KW-1185">Reference proteome</keyword>
<feature type="compositionally biased region" description="Polar residues" evidence="7">
    <location>
        <begin position="264"/>
        <end position="281"/>
    </location>
</feature>
<evidence type="ECO:0000256" key="3">
    <source>
        <dbReference type="ARBA" id="ARBA00022737"/>
    </source>
</evidence>
<feature type="region of interest" description="Disordered" evidence="7">
    <location>
        <begin position="298"/>
        <end position="400"/>
    </location>
</feature>
<feature type="region of interest" description="Disordered" evidence="7">
    <location>
        <begin position="218"/>
        <end position="281"/>
    </location>
</feature>
<evidence type="ECO:0000313" key="9">
    <source>
        <dbReference type="Proteomes" id="UP000694865"/>
    </source>
</evidence>
<dbReference type="GeneID" id="102801198"/>
<gene>
    <name evidence="10" type="primary">LOC102801198</name>
</gene>
<feature type="compositionally biased region" description="Basic residues" evidence="7">
    <location>
        <begin position="242"/>
        <end position="260"/>
    </location>
</feature>
<sequence length="434" mass="49770">MSMKKCQDDALLVRHLPAELNKSEKEELLKHFGANEVICMSDKGPMKNAAVAFFNDNTKATKALNRLHQLTVLNHRLVVEYANKLPQHLLPSQSIEKKNRDSSKENVEKEKEKKKTSHLTLQEHIQEQSKQFIGIAPSLGINYPSDPRLKYIYPPPTSDILTNILHAMIGEPQFYVQVLHLMNKMNLPPPFGALTPEPPIEHDGKFQEDIIEAAEMQISSEEESEFETDDEDKQTSSDIKKAPVKRPLQKKKSMTIKRPKLQQLLHTQVPTAPTGSSTSTYTPAEIFEKQEQQQVTKKMEFKLSESLPGRRVPERTLHQESSYDITEKEDNNTSESLEPSGFGRIEPVSVLQEEEESSEEETEESTEFITEKELKQNRLSKDETRKTPAFKNYDPGEPTTRLYVKNVSKQAEEKDLHYIFGRYIDFSSDLEKDM</sequence>
<dbReference type="InterPro" id="IPR034147">
    <property type="entry name" value="RBM40_RRM1"/>
</dbReference>
<dbReference type="InterPro" id="IPR035979">
    <property type="entry name" value="RBD_domain_sf"/>
</dbReference>
<keyword evidence="4 6" id="KW-0694">RNA-binding</keyword>
<dbReference type="PROSITE" id="PS50102">
    <property type="entry name" value="RRM"/>
    <property type="match status" value="1"/>
</dbReference>
<evidence type="ECO:0000313" key="10">
    <source>
        <dbReference type="RefSeq" id="XP_006816426.1"/>
    </source>
</evidence>
<dbReference type="Proteomes" id="UP000694865">
    <property type="component" value="Unplaced"/>
</dbReference>
<dbReference type="RefSeq" id="XP_006816426.1">
    <property type="nucleotide sequence ID" value="XM_006816363.1"/>
</dbReference>
<name>A0ABM0M8T5_SACKO</name>
<evidence type="ECO:0000256" key="6">
    <source>
        <dbReference type="PROSITE-ProRule" id="PRU00176"/>
    </source>
</evidence>
<dbReference type="InterPro" id="IPR012677">
    <property type="entry name" value="Nucleotide-bd_a/b_plait_sf"/>
</dbReference>
<evidence type="ECO:0000259" key="8">
    <source>
        <dbReference type="PROSITE" id="PS50102"/>
    </source>
</evidence>
<evidence type="ECO:0000256" key="4">
    <source>
        <dbReference type="ARBA" id="ARBA00022884"/>
    </source>
</evidence>
<keyword evidence="5" id="KW-0539">Nucleus</keyword>
<feature type="compositionally biased region" description="Basic and acidic residues" evidence="7">
    <location>
        <begin position="95"/>
        <end position="113"/>
    </location>
</feature>
<comment type="subcellular location">
    <subcellularLocation>
        <location evidence="1">Nucleus</location>
    </subcellularLocation>
</comment>
<dbReference type="SUPFAM" id="SSF54928">
    <property type="entry name" value="RNA-binding domain, RBD"/>
    <property type="match status" value="1"/>
</dbReference>
<feature type="domain" description="RRM" evidence="8">
    <location>
        <begin position="9"/>
        <end position="84"/>
    </location>
</feature>
<dbReference type="PANTHER" id="PTHR16105">
    <property type="entry name" value="RNA-BINDING REGION-CONTAINING PROTEIN 3"/>
    <property type="match status" value="1"/>
</dbReference>
<dbReference type="Gene3D" id="6.10.250.610">
    <property type="match status" value="1"/>
</dbReference>
<reference evidence="10" key="1">
    <citation type="submission" date="2025-08" db="UniProtKB">
        <authorList>
            <consortium name="RefSeq"/>
        </authorList>
    </citation>
    <scope>IDENTIFICATION</scope>
    <source>
        <tissue evidence="10">Testes</tissue>
    </source>
</reference>
<dbReference type="InterPro" id="IPR000504">
    <property type="entry name" value="RRM_dom"/>
</dbReference>
<feature type="compositionally biased region" description="Acidic residues" evidence="7">
    <location>
        <begin position="220"/>
        <end position="232"/>
    </location>
</feature>
<feature type="compositionally biased region" description="Basic and acidic residues" evidence="7">
    <location>
        <begin position="369"/>
        <end position="386"/>
    </location>
</feature>
<proteinExistence type="predicted"/>
<feature type="compositionally biased region" description="Acidic residues" evidence="7">
    <location>
        <begin position="352"/>
        <end position="366"/>
    </location>
</feature>
<evidence type="ECO:0000256" key="1">
    <source>
        <dbReference type="ARBA" id="ARBA00004123"/>
    </source>
</evidence>
<evidence type="ECO:0000256" key="2">
    <source>
        <dbReference type="ARBA" id="ARBA00020364"/>
    </source>
</evidence>
<protein>
    <recommendedName>
        <fullName evidence="2">RNA-binding region-containing protein 3</fullName>
    </recommendedName>
</protein>
<dbReference type="InterPro" id="IPR045164">
    <property type="entry name" value="RBM41/RNPC3"/>
</dbReference>
<evidence type="ECO:0000256" key="7">
    <source>
        <dbReference type="SAM" id="MobiDB-lite"/>
    </source>
</evidence>
<keyword evidence="3" id="KW-0677">Repeat</keyword>
<dbReference type="PANTHER" id="PTHR16105:SF0">
    <property type="entry name" value="RNA-BINDING REGION-CONTAINING PROTEIN 3"/>
    <property type="match status" value="1"/>
</dbReference>
<accession>A0ABM0M8T5</accession>
<dbReference type="CDD" id="cd12238">
    <property type="entry name" value="RRM1_RBM40_like"/>
    <property type="match status" value="1"/>
</dbReference>
<evidence type="ECO:0000256" key="5">
    <source>
        <dbReference type="ARBA" id="ARBA00023242"/>
    </source>
</evidence>
<dbReference type="Gene3D" id="3.30.70.330">
    <property type="match status" value="1"/>
</dbReference>
<feature type="region of interest" description="Disordered" evidence="7">
    <location>
        <begin position="90"/>
        <end position="118"/>
    </location>
</feature>
<organism evidence="9 10">
    <name type="scientific">Saccoglossus kowalevskii</name>
    <name type="common">Acorn worm</name>
    <dbReference type="NCBI Taxonomy" id="10224"/>
    <lineage>
        <taxon>Eukaryota</taxon>
        <taxon>Metazoa</taxon>
        <taxon>Hemichordata</taxon>
        <taxon>Enteropneusta</taxon>
        <taxon>Harrimaniidae</taxon>
        <taxon>Saccoglossus</taxon>
    </lineage>
</organism>